<evidence type="ECO:0000256" key="13">
    <source>
        <dbReference type="ARBA" id="ARBA00023224"/>
    </source>
</evidence>
<dbReference type="SUPFAM" id="SSF81321">
    <property type="entry name" value="Family A G protein-coupled receptor-like"/>
    <property type="match status" value="1"/>
</dbReference>
<feature type="transmembrane region" description="Helical" evidence="16">
    <location>
        <begin position="97"/>
        <end position="117"/>
    </location>
</feature>
<dbReference type="GO" id="GO:0008528">
    <property type="term" value="F:G protein-coupled peptide receptor activity"/>
    <property type="evidence" value="ECO:0007669"/>
    <property type="project" value="TreeGrafter"/>
</dbReference>
<keyword evidence="4 16" id="KW-0812">Transmembrane</keyword>
<comment type="subcellular location">
    <subcellularLocation>
        <location evidence="2">Cell membrane</location>
        <topology evidence="2">Multi-pass membrane protein</topology>
    </subcellularLocation>
    <subcellularLocation>
        <location evidence="1">Cell projection</location>
    </subcellularLocation>
</comment>
<evidence type="ECO:0000256" key="2">
    <source>
        <dbReference type="ARBA" id="ARBA00004651"/>
    </source>
</evidence>
<proteinExistence type="predicted"/>
<keyword evidence="6" id="KW-0832">Ubl conjugation</keyword>
<dbReference type="Pfam" id="PF00001">
    <property type="entry name" value="7tm_1"/>
    <property type="match status" value="1"/>
</dbReference>
<keyword evidence="13" id="KW-0807">Transducer</keyword>
<keyword evidence="9 16" id="KW-0472">Membrane</keyword>
<dbReference type="GO" id="GO:0043235">
    <property type="term" value="C:receptor complex"/>
    <property type="evidence" value="ECO:0007669"/>
    <property type="project" value="TreeGrafter"/>
</dbReference>
<dbReference type="GO" id="GO:0007193">
    <property type="term" value="P:adenylate cyclase-inhibiting G protein-coupled receptor signaling pathway"/>
    <property type="evidence" value="ECO:0007669"/>
    <property type="project" value="TreeGrafter"/>
</dbReference>
<gene>
    <name evidence="18" type="ORF">AAFF_G00161740</name>
</gene>
<sequence length="341" mass="37676">MCVVCHNYYMRSVSNSLLANLALWDCVLLGFCMPLVVYQELTKDWLLGELSCKAVPYIEVVSLGVTTFTLCALCIDRFRAATNMQMYYETMENCSSTAAKLAVIWIGAILLALPELIVHQLVLEEGGASAAEDEAPPRERCVVRISPDLPDTVYVLGLTYEGARLWWYFGCYFCLPTLFTVGCSLVTARKIRHAEKTCSRANKEQVRLEGQMNCAAVALAILYGVCVIPENARNAVSAYMSLGVPRWAADLLRLASQLLLFFRAAATPVLLFCVCRPFGRAFLECCCCRRRRRESAPRRQAAAGAGTREGDARERTTELELEPLGRARPRAPVSAAGASNC</sequence>
<dbReference type="GO" id="GO:0043410">
    <property type="term" value="P:positive regulation of MAPK cascade"/>
    <property type="evidence" value="ECO:0007669"/>
    <property type="project" value="TreeGrafter"/>
</dbReference>
<feature type="transmembrane region" description="Helical" evidence="16">
    <location>
        <begin position="17"/>
        <end position="37"/>
    </location>
</feature>
<evidence type="ECO:0000313" key="18">
    <source>
        <dbReference type="EMBL" id="KAJ8386997.1"/>
    </source>
</evidence>
<evidence type="ECO:0000256" key="16">
    <source>
        <dbReference type="SAM" id="Phobius"/>
    </source>
</evidence>
<evidence type="ECO:0000256" key="12">
    <source>
        <dbReference type="ARBA" id="ARBA00023180"/>
    </source>
</evidence>
<reference evidence="18" key="1">
    <citation type="journal article" date="2023" name="Science">
        <title>Genome structures resolve the early diversification of teleost fishes.</title>
        <authorList>
            <person name="Parey E."/>
            <person name="Louis A."/>
            <person name="Montfort J."/>
            <person name="Bouchez O."/>
            <person name="Roques C."/>
            <person name="Iampietro C."/>
            <person name="Lluch J."/>
            <person name="Castinel A."/>
            <person name="Donnadieu C."/>
            <person name="Desvignes T."/>
            <person name="Floi Bucao C."/>
            <person name="Jouanno E."/>
            <person name="Wen M."/>
            <person name="Mejri S."/>
            <person name="Dirks R."/>
            <person name="Jansen H."/>
            <person name="Henkel C."/>
            <person name="Chen W.J."/>
            <person name="Zahm M."/>
            <person name="Cabau C."/>
            <person name="Klopp C."/>
            <person name="Thompson A.W."/>
            <person name="Robinson-Rechavi M."/>
            <person name="Braasch I."/>
            <person name="Lecointre G."/>
            <person name="Bobe J."/>
            <person name="Postlethwait J.H."/>
            <person name="Berthelot C."/>
            <person name="Roest Crollius H."/>
            <person name="Guiguen Y."/>
        </authorList>
    </citation>
    <scope>NUCLEOTIDE SEQUENCE</scope>
    <source>
        <strain evidence="18">NC1722</strain>
    </source>
</reference>
<evidence type="ECO:0000256" key="4">
    <source>
        <dbReference type="ARBA" id="ARBA00022692"/>
    </source>
</evidence>
<evidence type="ECO:0000256" key="5">
    <source>
        <dbReference type="ARBA" id="ARBA00022729"/>
    </source>
</evidence>
<evidence type="ECO:0000256" key="14">
    <source>
        <dbReference type="ARBA" id="ARBA00023273"/>
    </source>
</evidence>
<dbReference type="AlphaFoldDB" id="A0AAD7W7S5"/>
<feature type="region of interest" description="Disordered" evidence="15">
    <location>
        <begin position="298"/>
        <end position="341"/>
    </location>
</feature>
<dbReference type="FunFam" id="1.20.1070.10:FF:000059">
    <property type="entry name" value="G protein-coupled receptor 37"/>
    <property type="match status" value="1"/>
</dbReference>
<keyword evidence="14" id="KW-0966">Cell projection</keyword>
<accession>A0AAD7W7S5</accession>
<evidence type="ECO:0000256" key="1">
    <source>
        <dbReference type="ARBA" id="ARBA00004316"/>
    </source>
</evidence>
<dbReference type="Gene3D" id="1.20.1070.10">
    <property type="entry name" value="Rhodopsin 7-helix transmembrane proteins"/>
    <property type="match status" value="1"/>
</dbReference>
<evidence type="ECO:0000256" key="8">
    <source>
        <dbReference type="ARBA" id="ARBA00023040"/>
    </source>
</evidence>
<evidence type="ECO:0000256" key="10">
    <source>
        <dbReference type="ARBA" id="ARBA00023157"/>
    </source>
</evidence>
<feature type="transmembrane region" description="Helical" evidence="16">
    <location>
        <begin position="57"/>
        <end position="76"/>
    </location>
</feature>
<evidence type="ECO:0000256" key="3">
    <source>
        <dbReference type="ARBA" id="ARBA00022475"/>
    </source>
</evidence>
<keyword evidence="3" id="KW-1003">Cell membrane</keyword>
<dbReference type="PRINTS" id="PR00237">
    <property type="entry name" value="GPCRRHODOPSN"/>
</dbReference>
<dbReference type="GO" id="GO:0036505">
    <property type="term" value="F:prosaposin receptor activity"/>
    <property type="evidence" value="ECO:0007669"/>
    <property type="project" value="TreeGrafter"/>
</dbReference>
<dbReference type="InterPro" id="IPR000276">
    <property type="entry name" value="GPCR_Rhodpsn"/>
</dbReference>
<evidence type="ECO:0000256" key="9">
    <source>
        <dbReference type="ARBA" id="ARBA00023136"/>
    </source>
</evidence>
<keyword evidence="5" id="KW-0732">Signal</keyword>
<dbReference type="PROSITE" id="PS50262">
    <property type="entry name" value="G_PROTEIN_RECEP_F1_2"/>
    <property type="match status" value="1"/>
</dbReference>
<organism evidence="18 19">
    <name type="scientific">Aldrovandia affinis</name>
    <dbReference type="NCBI Taxonomy" id="143900"/>
    <lineage>
        <taxon>Eukaryota</taxon>
        <taxon>Metazoa</taxon>
        <taxon>Chordata</taxon>
        <taxon>Craniata</taxon>
        <taxon>Vertebrata</taxon>
        <taxon>Euteleostomi</taxon>
        <taxon>Actinopterygii</taxon>
        <taxon>Neopterygii</taxon>
        <taxon>Teleostei</taxon>
        <taxon>Notacanthiformes</taxon>
        <taxon>Halosauridae</taxon>
        <taxon>Aldrovandia</taxon>
    </lineage>
</organism>
<dbReference type="EMBL" id="JAINUG010000219">
    <property type="protein sequence ID" value="KAJ8386997.1"/>
    <property type="molecule type" value="Genomic_DNA"/>
</dbReference>
<dbReference type="GO" id="GO:0042995">
    <property type="term" value="C:cell projection"/>
    <property type="evidence" value="ECO:0007669"/>
    <property type="project" value="UniProtKB-SubCell"/>
</dbReference>
<keyword evidence="8" id="KW-0297">G-protein coupled receptor</keyword>
<dbReference type="InterPro" id="IPR017452">
    <property type="entry name" value="GPCR_Rhodpsn_7TM"/>
</dbReference>
<keyword evidence="7 16" id="KW-1133">Transmembrane helix</keyword>
<dbReference type="InterPro" id="IPR003909">
    <property type="entry name" value="GPR37_orph"/>
</dbReference>
<dbReference type="PANTHER" id="PTHR46216:SF3">
    <property type="entry name" value="PROSAPOSIN RECEPTOR GPR37"/>
    <property type="match status" value="1"/>
</dbReference>
<dbReference type="PANTHER" id="PTHR46216">
    <property type="entry name" value="PROSAPOSIN RECEPTOR GPR37 FAMILY MEMBER"/>
    <property type="match status" value="1"/>
</dbReference>
<feature type="domain" description="G-protein coupled receptors family 1 profile" evidence="17">
    <location>
        <begin position="1"/>
        <end position="271"/>
    </location>
</feature>
<keyword evidence="11" id="KW-0675">Receptor</keyword>
<name>A0AAD7W7S5_9TELE</name>
<comment type="caution">
    <text evidence="18">The sequence shown here is derived from an EMBL/GenBank/DDBJ whole genome shotgun (WGS) entry which is preliminary data.</text>
</comment>
<evidence type="ECO:0000256" key="6">
    <source>
        <dbReference type="ARBA" id="ARBA00022843"/>
    </source>
</evidence>
<keyword evidence="10" id="KW-1015">Disulfide bond</keyword>
<evidence type="ECO:0000256" key="7">
    <source>
        <dbReference type="ARBA" id="ARBA00022989"/>
    </source>
</evidence>
<dbReference type="Proteomes" id="UP001221898">
    <property type="component" value="Unassembled WGS sequence"/>
</dbReference>
<keyword evidence="12" id="KW-0325">Glycoprotein</keyword>
<dbReference type="PRINTS" id="PR01421">
    <property type="entry name" value="GPR37ORPHANR"/>
</dbReference>
<evidence type="ECO:0000313" key="19">
    <source>
        <dbReference type="Proteomes" id="UP001221898"/>
    </source>
</evidence>
<protein>
    <recommendedName>
        <fullName evidence="17">G-protein coupled receptors family 1 profile domain-containing protein</fullName>
    </recommendedName>
</protein>
<dbReference type="GO" id="GO:0005886">
    <property type="term" value="C:plasma membrane"/>
    <property type="evidence" value="ECO:0007669"/>
    <property type="project" value="UniProtKB-SubCell"/>
</dbReference>
<feature type="compositionally biased region" description="Basic and acidic residues" evidence="15">
    <location>
        <begin position="308"/>
        <end position="318"/>
    </location>
</feature>
<evidence type="ECO:0000259" key="17">
    <source>
        <dbReference type="PROSITE" id="PS50262"/>
    </source>
</evidence>
<evidence type="ECO:0000256" key="11">
    <source>
        <dbReference type="ARBA" id="ARBA00023170"/>
    </source>
</evidence>
<keyword evidence="19" id="KW-1185">Reference proteome</keyword>
<feature type="transmembrane region" description="Helical" evidence="16">
    <location>
        <begin position="165"/>
        <end position="191"/>
    </location>
</feature>
<evidence type="ECO:0000256" key="15">
    <source>
        <dbReference type="SAM" id="MobiDB-lite"/>
    </source>
</evidence>